<dbReference type="PANTHER" id="PTHR43917:SF8">
    <property type="entry name" value="GH16740P-RELATED"/>
    <property type="match status" value="1"/>
</dbReference>
<dbReference type="InterPro" id="IPR010987">
    <property type="entry name" value="Glutathione-S-Trfase_C-like"/>
</dbReference>
<proteinExistence type="predicted"/>
<dbReference type="GO" id="GO:0004364">
    <property type="term" value="F:glutathione transferase activity"/>
    <property type="evidence" value="ECO:0007669"/>
    <property type="project" value="TreeGrafter"/>
</dbReference>
<dbReference type="SUPFAM" id="SSF47616">
    <property type="entry name" value="GST C-terminal domain-like"/>
    <property type="match status" value="1"/>
</dbReference>
<dbReference type="FunFam" id="1.20.1050.10:FF:000039">
    <property type="entry name" value="Glutathione S-transferase theta-1"/>
    <property type="match status" value="1"/>
</dbReference>
<dbReference type="InterPro" id="IPR004046">
    <property type="entry name" value="GST_C"/>
</dbReference>
<reference evidence="3" key="1">
    <citation type="submission" date="2019-08" db="EMBL/GenBank/DDBJ databases">
        <title>The improved chromosome-level genome for the pearl oyster Pinctada fucata martensii using PacBio sequencing and Hi-C.</title>
        <authorList>
            <person name="Zheng Z."/>
        </authorList>
    </citation>
    <scope>NUCLEOTIDE SEQUENCE</scope>
    <source>
        <strain evidence="3">ZZ-2019</strain>
        <tissue evidence="3">Adductor muscle</tissue>
    </source>
</reference>
<comment type="caution">
    <text evidence="3">The sequence shown here is derived from an EMBL/GenBank/DDBJ whole genome shotgun (WGS) entry which is preliminary data.</text>
</comment>
<keyword evidence="1" id="KW-0808">Transferase</keyword>
<evidence type="ECO:0000259" key="2">
    <source>
        <dbReference type="PROSITE" id="PS50405"/>
    </source>
</evidence>
<evidence type="ECO:0000313" key="3">
    <source>
        <dbReference type="EMBL" id="KAK3084301.1"/>
    </source>
</evidence>
<dbReference type="GO" id="GO:0005737">
    <property type="term" value="C:cytoplasm"/>
    <property type="evidence" value="ECO:0007669"/>
    <property type="project" value="TreeGrafter"/>
</dbReference>
<dbReference type="PANTHER" id="PTHR43917">
    <property type="match status" value="1"/>
</dbReference>
<evidence type="ECO:0000313" key="4">
    <source>
        <dbReference type="Proteomes" id="UP001186944"/>
    </source>
</evidence>
<protein>
    <recommendedName>
        <fullName evidence="2">GST C-terminal domain-containing protein</fullName>
    </recommendedName>
</protein>
<gene>
    <name evidence="3" type="ORF">FSP39_011299</name>
</gene>
<dbReference type="InterPro" id="IPR051369">
    <property type="entry name" value="GST_Theta"/>
</dbReference>
<name>A0AA88XFU6_PINIB</name>
<sequence>MEYLCQKYALGDHWYPRDLRGRARVDEYTHWHHTFTRFHAASLFRELLMSGEPNSQEVEKLERYNRKVTQHLDKYYLKDHDFLCGNEISIADILCICELTQLYAVGKESLYMDNPKVAKWVDRVKRACGPSFDESHKLINRVRDSYLKRQKTASKM</sequence>
<keyword evidence="4" id="KW-1185">Reference proteome</keyword>
<dbReference type="Pfam" id="PF00043">
    <property type="entry name" value="GST_C"/>
    <property type="match status" value="1"/>
</dbReference>
<dbReference type="EMBL" id="VSWD01000013">
    <property type="protein sequence ID" value="KAK3084301.1"/>
    <property type="molecule type" value="Genomic_DNA"/>
</dbReference>
<dbReference type="PROSITE" id="PS50405">
    <property type="entry name" value="GST_CTER"/>
    <property type="match status" value="1"/>
</dbReference>
<dbReference type="AlphaFoldDB" id="A0AA88XFU6"/>
<organism evidence="3 4">
    <name type="scientific">Pinctada imbricata</name>
    <name type="common">Atlantic pearl-oyster</name>
    <name type="synonym">Pinctada martensii</name>
    <dbReference type="NCBI Taxonomy" id="66713"/>
    <lineage>
        <taxon>Eukaryota</taxon>
        <taxon>Metazoa</taxon>
        <taxon>Spiralia</taxon>
        <taxon>Lophotrochozoa</taxon>
        <taxon>Mollusca</taxon>
        <taxon>Bivalvia</taxon>
        <taxon>Autobranchia</taxon>
        <taxon>Pteriomorphia</taxon>
        <taxon>Pterioida</taxon>
        <taxon>Pterioidea</taxon>
        <taxon>Pteriidae</taxon>
        <taxon>Pinctada</taxon>
    </lineage>
</organism>
<dbReference type="Proteomes" id="UP001186944">
    <property type="component" value="Unassembled WGS sequence"/>
</dbReference>
<feature type="domain" description="GST C-terminal" evidence="2">
    <location>
        <begin position="18"/>
        <end position="154"/>
    </location>
</feature>
<dbReference type="InterPro" id="IPR036282">
    <property type="entry name" value="Glutathione-S-Trfase_C_sf"/>
</dbReference>
<dbReference type="GO" id="GO:0006749">
    <property type="term" value="P:glutathione metabolic process"/>
    <property type="evidence" value="ECO:0007669"/>
    <property type="project" value="TreeGrafter"/>
</dbReference>
<accession>A0AA88XFU6</accession>
<evidence type="ECO:0000256" key="1">
    <source>
        <dbReference type="ARBA" id="ARBA00022679"/>
    </source>
</evidence>
<dbReference type="Gene3D" id="1.20.1050.10">
    <property type="match status" value="1"/>
</dbReference>